<name>A0ABM1A3L7_APLCA</name>
<gene>
    <name evidence="12" type="primary">LOC101850488</name>
</gene>
<keyword evidence="11" id="KW-1185">Reference proteome</keyword>
<evidence type="ECO:0000256" key="6">
    <source>
        <dbReference type="ARBA" id="ARBA00023136"/>
    </source>
</evidence>
<dbReference type="Proteomes" id="UP000694888">
    <property type="component" value="Unplaced"/>
</dbReference>
<dbReference type="PANTHER" id="PTHR11003:SF345">
    <property type="entry name" value="TWIK FAMILY OF POTASSIUM CHANNELS PROTEIN 18"/>
    <property type="match status" value="1"/>
</dbReference>
<dbReference type="Gene3D" id="1.10.287.70">
    <property type="match status" value="1"/>
</dbReference>
<proteinExistence type="predicted"/>
<dbReference type="Pfam" id="PF07885">
    <property type="entry name" value="Ion_trans_2"/>
    <property type="match status" value="1"/>
</dbReference>
<dbReference type="SUPFAM" id="SSF81324">
    <property type="entry name" value="Voltage-gated potassium channels"/>
    <property type="match status" value="1"/>
</dbReference>
<evidence type="ECO:0000256" key="8">
    <source>
        <dbReference type="SAM" id="MobiDB-lite"/>
    </source>
</evidence>
<feature type="compositionally biased region" description="Basic and acidic residues" evidence="8">
    <location>
        <begin position="995"/>
        <end position="1015"/>
    </location>
</feature>
<feature type="region of interest" description="Disordered" evidence="8">
    <location>
        <begin position="219"/>
        <end position="255"/>
    </location>
</feature>
<evidence type="ECO:0000313" key="11">
    <source>
        <dbReference type="Proteomes" id="UP000694888"/>
    </source>
</evidence>
<evidence type="ECO:0000256" key="2">
    <source>
        <dbReference type="ARBA" id="ARBA00022448"/>
    </source>
</evidence>
<feature type="transmembrane region" description="Helical" evidence="9">
    <location>
        <begin position="147"/>
        <end position="165"/>
    </location>
</feature>
<evidence type="ECO:0000256" key="1">
    <source>
        <dbReference type="ARBA" id="ARBA00004141"/>
    </source>
</evidence>
<feature type="transmembrane region" description="Helical" evidence="9">
    <location>
        <begin position="177"/>
        <end position="198"/>
    </location>
</feature>
<keyword evidence="2" id="KW-0813">Transport</keyword>
<keyword evidence="5" id="KW-0406">Ion transport</keyword>
<keyword evidence="4 9" id="KW-1133">Transmembrane helix</keyword>
<dbReference type="RefSeq" id="XP_012940152.1">
    <property type="nucleotide sequence ID" value="XM_013084698.1"/>
</dbReference>
<evidence type="ECO:0000259" key="10">
    <source>
        <dbReference type="Pfam" id="PF07885"/>
    </source>
</evidence>
<comment type="subcellular location">
    <subcellularLocation>
        <location evidence="1">Membrane</location>
        <topology evidence="1">Multi-pass membrane protein</topology>
    </subcellularLocation>
</comment>
<feature type="region of interest" description="Disordered" evidence="8">
    <location>
        <begin position="959"/>
        <end position="1022"/>
    </location>
</feature>
<accession>A0ABM1A3L7</accession>
<evidence type="ECO:0000256" key="4">
    <source>
        <dbReference type="ARBA" id="ARBA00022989"/>
    </source>
</evidence>
<feature type="region of interest" description="Disordered" evidence="8">
    <location>
        <begin position="582"/>
        <end position="628"/>
    </location>
</feature>
<reference evidence="12" key="1">
    <citation type="submission" date="2025-08" db="UniProtKB">
        <authorList>
            <consortium name="RefSeq"/>
        </authorList>
    </citation>
    <scope>IDENTIFICATION</scope>
</reference>
<dbReference type="InterPro" id="IPR003280">
    <property type="entry name" value="2pore_dom_K_chnl"/>
</dbReference>
<organism evidence="11 12">
    <name type="scientific">Aplysia californica</name>
    <name type="common">California sea hare</name>
    <dbReference type="NCBI Taxonomy" id="6500"/>
    <lineage>
        <taxon>Eukaryota</taxon>
        <taxon>Metazoa</taxon>
        <taxon>Spiralia</taxon>
        <taxon>Lophotrochozoa</taxon>
        <taxon>Mollusca</taxon>
        <taxon>Gastropoda</taxon>
        <taxon>Heterobranchia</taxon>
        <taxon>Euthyneura</taxon>
        <taxon>Tectipleura</taxon>
        <taxon>Aplysiida</taxon>
        <taxon>Aplysioidea</taxon>
        <taxon>Aplysiidae</taxon>
        <taxon>Aplysia</taxon>
    </lineage>
</organism>
<feature type="compositionally biased region" description="Acidic residues" evidence="8">
    <location>
        <begin position="17"/>
        <end position="26"/>
    </location>
</feature>
<feature type="region of interest" description="Disordered" evidence="8">
    <location>
        <begin position="537"/>
        <end position="569"/>
    </location>
</feature>
<feature type="domain" description="Potassium channel" evidence="10">
    <location>
        <begin position="140"/>
        <end position="198"/>
    </location>
</feature>
<feature type="region of interest" description="Disordered" evidence="8">
    <location>
        <begin position="1"/>
        <end position="33"/>
    </location>
</feature>
<sequence>MSSVVLGKRTPSAVSLSEEDEDEEEKDTPSEDGRGDALYNKLICVQRAIVWVITSAFGLLLMNAAYLVAGAYVFYTVEAPRETLVQNTLENDLDLLAVRLSTLGTQDMDNASLLLGTYEDSLANFYRKRANVNVAVSNKTTKLWSPYGAAVFCLSVITTIGWGNVVPNSDLGKVATIIYSVFGIPLLFTLSSSMGTIINKILNCLWGFFRRRHEKAKVQKVKRRSTSSVASGESMDRSPNRRDSRSTPTADRYPWDAHPLCQGDGVPVSVGYSTGSVHSRRDRNNNLLTSRLSTSVSYMLALAKWPACEDTYCRPRYRLRSLRDAKMLARMFRHMPVSDVKKCLQFAGISEMDEGDNPVRGRKIIPSGLLQGATTVENCLVTGGAVKTPRGEGERLCVSSSLSCQSAVSKGTASGGGQRRRNVQLSWFPEGKGQSTETDVTKTDATRKTEVTTKADVTEINDVIKFGEDVTERLKARGRLSRYPLFVQHSPEADVMWSRDSGTEEERHIMDRTAAAFPRGLGSNLSGNKSRTRLTMTAGHTRRPRPVTSTDLLTHTGTSSARLSSRRLKVDPEQSVVAVSDMPERVASGTSRPAAGVVSSHAPRGGVSGSEKRSVTHGHTSSRRDGVSSHVACTSLLHRNTHVTDTLNECDECDRHKYVTETIYKHGRHAQVKGSVCDTDQHAHVTDILNENGRDEHVTDTIHMNTRHEHVTDILHKNARYPNVTDTLNENGLHAHVTDIVRNTYQGEHVTDIVHDKITHPSDTFRQAHVTDTVYDKTMHLADTFNQAHVNDTVYDKTTRLAETFSNVFSIEKLGFAPRIEPKRCDTRSGLMGSSGPDEDLTADLVSDKSLTRHRLVDGPDARRSLVARAVSASAEVMHGDHTNLSSSDVMHGDHTNLSSSDVMHGDHTNLSDVMHGDHTNLSGGDVMLCERKYPLDVMQGDHTHFYDVLLDDHTLSTTALGPRPSAETQYPVTSLGGPRSEAQHKSMTSQSRWWRSDGRVGMDVRSGRGDDPHPQPHPQPH</sequence>
<keyword evidence="6 9" id="KW-0472">Membrane</keyword>
<feature type="region of interest" description="Disordered" evidence="8">
    <location>
        <begin position="425"/>
        <end position="444"/>
    </location>
</feature>
<evidence type="ECO:0000256" key="7">
    <source>
        <dbReference type="ARBA" id="ARBA00023303"/>
    </source>
</evidence>
<evidence type="ECO:0000256" key="5">
    <source>
        <dbReference type="ARBA" id="ARBA00023065"/>
    </source>
</evidence>
<feature type="compositionally biased region" description="Basic and acidic residues" evidence="8">
    <location>
        <begin position="234"/>
        <end position="245"/>
    </location>
</feature>
<protein>
    <submittedName>
        <fullName evidence="12">Uncharacterized protein LOC101850488</fullName>
    </submittedName>
</protein>
<feature type="transmembrane region" description="Helical" evidence="9">
    <location>
        <begin position="48"/>
        <end position="75"/>
    </location>
</feature>
<evidence type="ECO:0000313" key="12">
    <source>
        <dbReference type="RefSeq" id="XP_012940152.1"/>
    </source>
</evidence>
<keyword evidence="7" id="KW-0407">Ion channel</keyword>
<feature type="non-terminal residue" evidence="12">
    <location>
        <position position="1022"/>
    </location>
</feature>
<feature type="compositionally biased region" description="Polar residues" evidence="8">
    <location>
        <begin position="547"/>
        <end position="563"/>
    </location>
</feature>
<dbReference type="InterPro" id="IPR013099">
    <property type="entry name" value="K_chnl_dom"/>
</dbReference>
<keyword evidence="3 9" id="KW-0812">Transmembrane</keyword>
<evidence type="ECO:0000256" key="3">
    <source>
        <dbReference type="ARBA" id="ARBA00022692"/>
    </source>
</evidence>
<dbReference type="PANTHER" id="PTHR11003">
    <property type="entry name" value="POTASSIUM CHANNEL, SUBFAMILY K"/>
    <property type="match status" value="1"/>
</dbReference>
<evidence type="ECO:0000256" key="9">
    <source>
        <dbReference type="SAM" id="Phobius"/>
    </source>
</evidence>
<dbReference type="GeneID" id="101850488"/>